<accession>A0A7C2P4J8</accession>
<name>A0A7C2P4J8_9PLAN</name>
<dbReference type="Pfam" id="PF13561">
    <property type="entry name" value="adh_short_C2"/>
    <property type="match status" value="1"/>
</dbReference>
<protein>
    <submittedName>
        <fullName evidence="2">SDR family oxidoreductase</fullName>
    </submittedName>
</protein>
<proteinExistence type="inferred from homology"/>
<gene>
    <name evidence="2" type="ORF">ENQ76_04295</name>
</gene>
<dbReference type="PRINTS" id="PR00081">
    <property type="entry name" value="GDHRDH"/>
</dbReference>
<comment type="similarity">
    <text evidence="1">Belongs to the short-chain dehydrogenases/reductases (SDR) family.</text>
</comment>
<dbReference type="FunFam" id="3.40.50.720:FF:000084">
    <property type="entry name" value="Short-chain dehydrogenase reductase"/>
    <property type="match status" value="1"/>
</dbReference>
<dbReference type="Gene3D" id="3.40.50.720">
    <property type="entry name" value="NAD(P)-binding Rossmann-like Domain"/>
    <property type="match status" value="1"/>
</dbReference>
<dbReference type="InterPro" id="IPR002347">
    <property type="entry name" value="SDR_fam"/>
</dbReference>
<dbReference type="AlphaFoldDB" id="A0A7C2P4J8"/>
<dbReference type="EMBL" id="DSOK01000129">
    <property type="protein sequence ID" value="HEN14675.1"/>
    <property type="molecule type" value="Genomic_DNA"/>
</dbReference>
<organism evidence="2">
    <name type="scientific">Schlesneria paludicola</name>
    <dbReference type="NCBI Taxonomy" id="360056"/>
    <lineage>
        <taxon>Bacteria</taxon>
        <taxon>Pseudomonadati</taxon>
        <taxon>Planctomycetota</taxon>
        <taxon>Planctomycetia</taxon>
        <taxon>Planctomycetales</taxon>
        <taxon>Planctomycetaceae</taxon>
        <taxon>Schlesneria</taxon>
    </lineage>
</organism>
<reference evidence="2" key="1">
    <citation type="journal article" date="2020" name="mSystems">
        <title>Genome- and Community-Level Interaction Insights into Carbon Utilization and Element Cycling Functions of Hydrothermarchaeota in Hydrothermal Sediment.</title>
        <authorList>
            <person name="Zhou Z."/>
            <person name="Liu Y."/>
            <person name="Xu W."/>
            <person name="Pan J."/>
            <person name="Luo Z.H."/>
            <person name="Li M."/>
        </authorList>
    </citation>
    <scope>NUCLEOTIDE SEQUENCE [LARGE SCALE GENOMIC DNA]</scope>
    <source>
        <strain evidence="2">SpSt-339</strain>
    </source>
</reference>
<dbReference type="PANTHER" id="PTHR42760:SF105">
    <property type="entry name" value="SORBITOL-6-PHOSPHATE 2-DEHYDROGENASE"/>
    <property type="match status" value="1"/>
</dbReference>
<dbReference type="PANTHER" id="PTHR42760">
    <property type="entry name" value="SHORT-CHAIN DEHYDROGENASES/REDUCTASES FAMILY MEMBER"/>
    <property type="match status" value="1"/>
</dbReference>
<dbReference type="GO" id="GO:0016616">
    <property type="term" value="F:oxidoreductase activity, acting on the CH-OH group of donors, NAD or NADP as acceptor"/>
    <property type="evidence" value="ECO:0007669"/>
    <property type="project" value="TreeGrafter"/>
</dbReference>
<dbReference type="PRINTS" id="PR00080">
    <property type="entry name" value="SDRFAMILY"/>
</dbReference>
<dbReference type="CDD" id="cd05233">
    <property type="entry name" value="SDR_c"/>
    <property type="match status" value="1"/>
</dbReference>
<dbReference type="InterPro" id="IPR036291">
    <property type="entry name" value="NAD(P)-bd_dom_sf"/>
</dbReference>
<comment type="caution">
    <text evidence="2">The sequence shown here is derived from an EMBL/GenBank/DDBJ whole genome shotgun (WGS) entry which is preliminary data.</text>
</comment>
<evidence type="ECO:0000313" key="2">
    <source>
        <dbReference type="EMBL" id="HEN14675.1"/>
    </source>
</evidence>
<evidence type="ECO:0000256" key="1">
    <source>
        <dbReference type="ARBA" id="ARBA00006484"/>
    </source>
</evidence>
<dbReference type="SUPFAM" id="SSF51735">
    <property type="entry name" value="NAD(P)-binding Rossmann-fold domains"/>
    <property type="match status" value="1"/>
</dbReference>
<sequence length="269" mass="28716">MDLELQGHVAVVTGGASGIGRATAAAFLAEGVRVALWDLPQALDSAVAELQQTTGGDVIGVPCDVSQEADVQAAVERTTESLGPMDHLVHAAAIGSGKFGFPFTNLAPADWRRVLEVNVMGMAHVAHGVAPLMQSRRSGTMVYVASVAGQIGSQTDPPYSASKAANINFAQCLAKDLAPHGVRVNTVCPGMVRTPLNRAVWQAWHDQQPPEKRRSYEDWADEKVRTVTPLGRWQTPEDIAAMIVFLSSPRASQVTGQTINVDGGFVMHW</sequence>